<evidence type="ECO:0000313" key="3">
    <source>
        <dbReference type="Proteomes" id="UP001551675"/>
    </source>
</evidence>
<gene>
    <name evidence="2" type="ORF">AB0I59_31570</name>
</gene>
<evidence type="ECO:0000256" key="1">
    <source>
        <dbReference type="SAM" id="MobiDB-lite"/>
    </source>
</evidence>
<dbReference type="Proteomes" id="UP001551675">
    <property type="component" value="Unassembled WGS sequence"/>
</dbReference>
<dbReference type="RefSeq" id="WP_061258777.1">
    <property type="nucleotide sequence ID" value="NZ_JBFALK010000020.1"/>
</dbReference>
<dbReference type="Gene3D" id="3.40.33.10">
    <property type="entry name" value="CAP"/>
    <property type="match status" value="1"/>
</dbReference>
<organism evidence="2 3">
    <name type="scientific">Microtetraspora glauca</name>
    <dbReference type="NCBI Taxonomy" id="1996"/>
    <lineage>
        <taxon>Bacteria</taxon>
        <taxon>Bacillati</taxon>
        <taxon>Actinomycetota</taxon>
        <taxon>Actinomycetes</taxon>
        <taxon>Streptosporangiales</taxon>
        <taxon>Streptosporangiaceae</taxon>
        <taxon>Microtetraspora</taxon>
    </lineage>
</organism>
<feature type="region of interest" description="Disordered" evidence="1">
    <location>
        <begin position="1"/>
        <end position="21"/>
    </location>
</feature>
<proteinExistence type="predicted"/>
<dbReference type="CDD" id="cd05379">
    <property type="entry name" value="CAP_bacterial"/>
    <property type="match status" value="1"/>
</dbReference>
<sequence length="255" mass="27104">MSSLLQLSREQRPVPGSPVSRRRQAAVAVTGALVLSLTGAVLSAQPVAAAPLKGAGTCANIDMVYRPQSAFPDTSRGRYDFRAQTTTIEMAVLCLVNAERTGMQPLKRYIGLGKGSLTLGAAAARHVADAVNLRWWGNVEPGKNCRPVKGDPSKCDPHINPQTGSTPLSRAQAVGYGRRCTSFAVAENTYAGWGRSSVTPRAAVTWWMNSKPHRDAILNPAFTEMYAKAAWGSADPAAGSVTPAVTYVQMFGRCG</sequence>
<protein>
    <submittedName>
        <fullName evidence="2">CAP domain-containing protein</fullName>
    </submittedName>
</protein>
<accession>A0ABV3GNI9</accession>
<evidence type="ECO:0000313" key="2">
    <source>
        <dbReference type="EMBL" id="MEV0973166.1"/>
    </source>
</evidence>
<reference evidence="2 3" key="1">
    <citation type="submission" date="2024-06" db="EMBL/GenBank/DDBJ databases">
        <title>The Natural Products Discovery Center: Release of the First 8490 Sequenced Strains for Exploring Actinobacteria Biosynthetic Diversity.</title>
        <authorList>
            <person name="Kalkreuter E."/>
            <person name="Kautsar S.A."/>
            <person name="Yang D."/>
            <person name="Bader C.D."/>
            <person name="Teijaro C.N."/>
            <person name="Fluegel L."/>
            <person name="Davis C.M."/>
            <person name="Simpson J.R."/>
            <person name="Lauterbach L."/>
            <person name="Steele A.D."/>
            <person name="Gui C."/>
            <person name="Meng S."/>
            <person name="Li G."/>
            <person name="Viehrig K."/>
            <person name="Ye F."/>
            <person name="Su P."/>
            <person name="Kiefer A.F."/>
            <person name="Nichols A."/>
            <person name="Cepeda A.J."/>
            <person name="Yan W."/>
            <person name="Fan B."/>
            <person name="Jiang Y."/>
            <person name="Adhikari A."/>
            <person name="Zheng C.-J."/>
            <person name="Schuster L."/>
            <person name="Cowan T.M."/>
            <person name="Smanski M.J."/>
            <person name="Chevrette M.G."/>
            <person name="De Carvalho L.P.S."/>
            <person name="Shen B."/>
        </authorList>
    </citation>
    <scope>NUCLEOTIDE SEQUENCE [LARGE SCALE GENOMIC DNA]</scope>
    <source>
        <strain evidence="2 3">NPDC050100</strain>
    </source>
</reference>
<comment type="caution">
    <text evidence="2">The sequence shown here is derived from an EMBL/GenBank/DDBJ whole genome shotgun (WGS) entry which is preliminary data.</text>
</comment>
<dbReference type="EMBL" id="JBFALK010000020">
    <property type="protein sequence ID" value="MEV0973166.1"/>
    <property type="molecule type" value="Genomic_DNA"/>
</dbReference>
<name>A0ABV3GNI9_MICGL</name>
<dbReference type="InterPro" id="IPR035940">
    <property type="entry name" value="CAP_sf"/>
</dbReference>
<keyword evidence="3" id="KW-1185">Reference proteome</keyword>